<feature type="compositionally biased region" description="Polar residues" evidence="1">
    <location>
        <begin position="1"/>
        <end position="12"/>
    </location>
</feature>
<reference evidence="2 3" key="1">
    <citation type="submission" date="2024-02" db="EMBL/GenBank/DDBJ databases">
        <authorList>
            <person name="Vignale AGUSTIN F."/>
            <person name="Sosa J E."/>
            <person name="Modenutti C."/>
        </authorList>
    </citation>
    <scope>NUCLEOTIDE SEQUENCE [LARGE SCALE GENOMIC DNA]</scope>
</reference>
<dbReference type="Proteomes" id="UP001642360">
    <property type="component" value="Unassembled WGS sequence"/>
</dbReference>
<comment type="caution">
    <text evidence="2">The sequence shown here is derived from an EMBL/GenBank/DDBJ whole genome shotgun (WGS) entry which is preliminary data.</text>
</comment>
<protein>
    <submittedName>
        <fullName evidence="2">Uncharacterized protein</fullName>
    </submittedName>
</protein>
<feature type="region of interest" description="Disordered" evidence="1">
    <location>
        <begin position="1"/>
        <end position="33"/>
    </location>
</feature>
<feature type="region of interest" description="Disordered" evidence="1">
    <location>
        <begin position="230"/>
        <end position="338"/>
    </location>
</feature>
<evidence type="ECO:0000256" key="1">
    <source>
        <dbReference type="SAM" id="MobiDB-lite"/>
    </source>
</evidence>
<proteinExistence type="predicted"/>
<sequence length="338" mass="35580">MASRPVVQQQNRAEAGPGDVKQKNTAPKGRRALGDIGNLVTIRGVDGKPLPQVSRPVTRSFCAQLLANAQAAAAENKKSVALNVGGAKGIKGAEARKPAQKKVTVKPKPENVNVISSDTEKENKNENTQNKKRSGEGSSRKKAPTLTSVLTARSKAACGQVDKAKVQMNNKKLSPVPRDMWHGGSGSGSKRAPSSLFPSFCAQLLANAQAAAAENKKSVALNVGGAKGIKGAEARKPAQKKVTVKPKPENVNVISSDTEKENKNENTQNKKRSGEGSSRKKAPTLTSVLTARSKAACGQVDKAKVQMNNKKLSPVPRDMWHGGSGSGSKRAPSSLFPC</sequence>
<dbReference type="EMBL" id="CAUOFW020002281">
    <property type="protein sequence ID" value="CAK9152681.1"/>
    <property type="molecule type" value="Genomic_DNA"/>
</dbReference>
<feature type="region of interest" description="Disordered" evidence="1">
    <location>
        <begin position="87"/>
        <end position="193"/>
    </location>
</feature>
<gene>
    <name evidence="2" type="ORF">ILEXP_LOCUS20912</name>
</gene>
<evidence type="ECO:0000313" key="3">
    <source>
        <dbReference type="Proteomes" id="UP001642360"/>
    </source>
</evidence>
<accession>A0ABC8S959</accession>
<name>A0ABC8S959_9AQUA</name>
<evidence type="ECO:0000313" key="2">
    <source>
        <dbReference type="EMBL" id="CAK9152681.1"/>
    </source>
</evidence>
<keyword evidence="3" id="KW-1185">Reference proteome</keyword>
<organism evidence="2 3">
    <name type="scientific">Ilex paraguariensis</name>
    <name type="common">yerba mate</name>
    <dbReference type="NCBI Taxonomy" id="185542"/>
    <lineage>
        <taxon>Eukaryota</taxon>
        <taxon>Viridiplantae</taxon>
        <taxon>Streptophyta</taxon>
        <taxon>Embryophyta</taxon>
        <taxon>Tracheophyta</taxon>
        <taxon>Spermatophyta</taxon>
        <taxon>Magnoliopsida</taxon>
        <taxon>eudicotyledons</taxon>
        <taxon>Gunneridae</taxon>
        <taxon>Pentapetalae</taxon>
        <taxon>asterids</taxon>
        <taxon>campanulids</taxon>
        <taxon>Aquifoliales</taxon>
        <taxon>Aquifoliaceae</taxon>
        <taxon>Ilex</taxon>
    </lineage>
</organism>
<dbReference type="AlphaFoldDB" id="A0ABC8S959"/>